<accession>A0A6F8YER4</accession>
<proteinExistence type="predicted"/>
<gene>
    <name evidence="6" type="ORF">Psuf_019050</name>
</gene>
<dbReference type="InterPro" id="IPR023772">
    <property type="entry name" value="DNA-bd_HTH_TetR-type_CS"/>
</dbReference>
<keyword evidence="1" id="KW-0805">Transcription regulation</keyword>
<dbReference type="AlphaFoldDB" id="A0A6F8YER4"/>
<dbReference type="RefSeq" id="WP_173155831.1">
    <property type="nucleotide sequence ID" value="NZ_AP022871.1"/>
</dbReference>
<dbReference type="Gene3D" id="1.10.357.10">
    <property type="entry name" value="Tetracycline Repressor, domain 2"/>
    <property type="match status" value="1"/>
</dbReference>
<evidence type="ECO:0000256" key="3">
    <source>
        <dbReference type="ARBA" id="ARBA00023163"/>
    </source>
</evidence>
<dbReference type="InterPro" id="IPR036271">
    <property type="entry name" value="Tet_transcr_reg_TetR-rel_C_sf"/>
</dbReference>
<dbReference type="PANTHER" id="PTHR47506">
    <property type="entry name" value="TRANSCRIPTIONAL REGULATORY PROTEIN"/>
    <property type="match status" value="1"/>
</dbReference>
<dbReference type="SUPFAM" id="SSF48498">
    <property type="entry name" value="Tetracyclin repressor-like, C-terminal domain"/>
    <property type="match status" value="1"/>
</dbReference>
<evidence type="ECO:0000256" key="1">
    <source>
        <dbReference type="ARBA" id="ARBA00023015"/>
    </source>
</evidence>
<protein>
    <submittedName>
        <fullName evidence="6">TetR family transcriptional regulator</fullName>
    </submittedName>
</protein>
<dbReference type="EMBL" id="AP022871">
    <property type="protein sequence ID" value="BCB84592.1"/>
    <property type="molecule type" value="Genomic_DNA"/>
</dbReference>
<dbReference type="Pfam" id="PF16925">
    <property type="entry name" value="TetR_C_13"/>
    <property type="match status" value="1"/>
</dbReference>
<dbReference type="PROSITE" id="PS50977">
    <property type="entry name" value="HTH_TETR_2"/>
    <property type="match status" value="1"/>
</dbReference>
<feature type="DNA-binding region" description="H-T-H motif" evidence="4">
    <location>
        <begin position="31"/>
        <end position="50"/>
    </location>
</feature>
<reference evidence="6 7" key="1">
    <citation type="submission" date="2020-03" db="EMBL/GenBank/DDBJ databases">
        <title>Whole genome shotgun sequence of Phytohabitans suffuscus NBRC 105367.</title>
        <authorList>
            <person name="Komaki H."/>
            <person name="Tamura T."/>
        </authorList>
    </citation>
    <scope>NUCLEOTIDE SEQUENCE [LARGE SCALE GENOMIC DNA]</scope>
    <source>
        <strain evidence="6 7">NBRC 105367</strain>
    </source>
</reference>
<evidence type="ECO:0000313" key="7">
    <source>
        <dbReference type="Proteomes" id="UP000503011"/>
    </source>
</evidence>
<dbReference type="InterPro" id="IPR009057">
    <property type="entry name" value="Homeodomain-like_sf"/>
</dbReference>
<dbReference type="SUPFAM" id="SSF46689">
    <property type="entry name" value="Homeodomain-like"/>
    <property type="match status" value="1"/>
</dbReference>
<dbReference type="InterPro" id="IPR001647">
    <property type="entry name" value="HTH_TetR"/>
</dbReference>
<dbReference type="GO" id="GO:0003677">
    <property type="term" value="F:DNA binding"/>
    <property type="evidence" value="ECO:0007669"/>
    <property type="project" value="UniProtKB-UniRule"/>
</dbReference>
<organism evidence="6 7">
    <name type="scientific">Phytohabitans suffuscus</name>
    <dbReference type="NCBI Taxonomy" id="624315"/>
    <lineage>
        <taxon>Bacteria</taxon>
        <taxon>Bacillati</taxon>
        <taxon>Actinomycetota</taxon>
        <taxon>Actinomycetes</taxon>
        <taxon>Micromonosporales</taxon>
        <taxon>Micromonosporaceae</taxon>
    </lineage>
</organism>
<evidence type="ECO:0000256" key="4">
    <source>
        <dbReference type="PROSITE-ProRule" id="PRU00335"/>
    </source>
</evidence>
<reference evidence="6 7" key="2">
    <citation type="submission" date="2020-03" db="EMBL/GenBank/DDBJ databases">
        <authorList>
            <person name="Ichikawa N."/>
            <person name="Kimura A."/>
            <person name="Kitahashi Y."/>
            <person name="Uohara A."/>
        </authorList>
    </citation>
    <scope>NUCLEOTIDE SEQUENCE [LARGE SCALE GENOMIC DNA]</scope>
    <source>
        <strain evidence="6 7">NBRC 105367</strain>
    </source>
</reference>
<dbReference type="PANTHER" id="PTHR47506:SF1">
    <property type="entry name" value="HTH-TYPE TRANSCRIPTIONAL REGULATOR YJDC"/>
    <property type="match status" value="1"/>
</dbReference>
<dbReference type="PROSITE" id="PS01081">
    <property type="entry name" value="HTH_TETR_1"/>
    <property type="match status" value="1"/>
</dbReference>
<evidence type="ECO:0000313" key="6">
    <source>
        <dbReference type="EMBL" id="BCB84592.1"/>
    </source>
</evidence>
<evidence type="ECO:0000256" key="2">
    <source>
        <dbReference type="ARBA" id="ARBA00023125"/>
    </source>
</evidence>
<feature type="domain" description="HTH tetR-type" evidence="5">
    <location>
        <begin position="8"/>
        <end position="68"/>
    </location>
</feature>
<keyword evidence="2 4" id="KW-0238">DNA-binding</keyword>
<dbReference type="Gene3D" id="1.10.10.60">
    <property type="entry name" value="Homeodomain-like"/>
    <property type="match status" value="1"/>
</dbReference>
<name>A0A6F8YER4_9ACTN</name>
<evidence type="ECO:0000259" key="5">
    <source>
        <dbReference type="PROSITE" id="PS50977"/>
    </source>
</evidence>
<keyword evidence="3" id="KW-0804">Transcription</keyword>
<dbReference type="KEGG" id="psuu:Psuf_019050"/>
<dbReference type="Proteomes" id="UP000503011">
    <property type="component" value="Chromosome"/>
</dbReference>
<sequence length="203" mass="21445">MAGGRPRGFDVEEALDRAVEVFWRQGYDGTSIADLTEAMGINPPSLYAAFGNKRSLFDRAVDHYSAARRHYVETAVAQPTALAAARTLLAGVVEAATQPDLPAGCLTIQGGLACSDSDREVAAALAQRRRATQEAMLARFEKAVEDGDLPPDTDCDVLAGYVATVAQGLNVQAASGVSRDRLLAFAEAAMAAIPRPRVEASHS</sequence>
<dbReference type="InterPro" id="IPR011075">
    <property type="entry name" value="TetR_C"/>
</dbReference>
<keyword evidence="7" id="KW-1185">Reference proteome</keyword>
<dbReference type="Pfam" id="PF00440">
    <property type="entry name" value="TetR_N"/>
    <property type="match status" value="1"/>
</dbReference>